<name>A0A369K3M7_HYPMA</name>
<gene>
    <name evidence="1" type="ORF">Hypma_014897</name>
</gene>
<comment type="caution">
    <text evidence="1">The sequence shown here is derived from an EMBL/GenBank/DDBJ whole genome shotgun (WGS) entry which is preliminary data.</text>
</comment>
<dbReference type="EMBL" id="LUEZ02000010">
    <property type="protein sequence ID" value="RDB29231.1"/>
    <property type="molecule type" value="Genomic_DNA"/>
</dbReference>
<evidence type="ECO:0000313" key="2">
    <source>
        <dbReference type="Proteomes" id="UP000076154"/>
    </source>
</evidence>
<proteinExistence type="predicted"/>
<accession>A0A369K3M7</accession>
<evidence type="ECO:0000313" key="1">
    <source>
        <dbReference type="EMBL" id="RDB29231.1"/>
    </source>
</evidence>
<sequence>MSHPQSPEEEKEKPHSIITAIGTSYALAETKTGRPPILSKNRGKWNLVLGAMQKICFPATMWISSREY</sequence>
<dbReference type="AlphaFoldDB" id="A0A369K3M7"/>
<organism evidence="1 2">
    <name type="scientific">Hypsizygus marmoreus</name>
    <name type="common">White beech mushroom</name>
    <name type="synonym">Agaricus marmoreus</name>
    <dbReference type="NCBI Taxonomy" id="39966"/>
    <lineage>
        <taxon>Eukaryota</taxon>
        <taxon>Fungi</taxon>
        <taxon>Dikarya</taxon>
        <taxon>Basidiomycota</taxon>
        <taxon>Agaricomycotina</taxon>
        <taxon>Agaricomycetes</taxon>
        <taxon>Agaricomycetidae</taxon>
        <taxon>Agaricales</taxon>
        <taxon>Tricholomatineae</taxon>
        <taxon>Lyophyllaceae</taxon>
        <taxon>Hypsizygus</taxon>
    </lineage>
</organism>
<keyword evidence="2" id="KW-1185">Reference proteome</keyword>
<protein>
    <submittedName>
        <fullName evidence="1">Uncharacterized protein</fullName>
    </submittedName>
</protein>
<reference evidence="1" key="1">
    <citation type="submission" date="2018-04" db="EMBL/GenBank/DDBJ databases">
        <title>Whole genome sequencing of Hypsizygus marmoreus.</title>
        <authorList>
            <person name="Choi I.-G."/>
            <person name="Min B."/>
            <person name="Kim J.-G."/>
            <person name="Kim S."/>
            <person name="Oh Y.-L."/>
            <person name="Kong W.-S."/>
            <person name="Park H."/>
            <person name="Jeong J."/>
            <person name="Song E.-S."/>
        </authorList>
    </citation>
    <scope>NUCLEOTIDE SEQUENCE [LARGE SCALE GENOMIC DNA]</scope>
    <source>
        <strain evidence="1">51987-8</strain>
    </source>
</reference>
<dbReference type="Proteomes" id="UP000076154">
    <property type="component" value="Unassembled WGS sequence"/>
</dbReference>
<dbReference type="InParanoid" id="A0A369K3M7"/>